<dbReference type="EMBL" id="RQGC01000001">
    <property type="protein sequence ID" value="TGL43355.1"/>
    <property type="molecule type" value="Genomic_DNA"/>
</dbReference>
<reference evidence="2" key="1">
    <citation type="submission" date="2018-10" db="EMBL/GenBank/DDBJ databases">
        <authorList>
            <person name="Vincent A.T."/>
            <person name="Schiettekatte O."/>
            <person name="Bourhy P."/>
            <person name="Veyrier F.J."/>
            <person name="Picardeau M."/>
        </authorList>
    </citation>
    <scope>NUCLEOTIDE SEQUENCE</scope>
    <source>
        <strain evidence="2">201702690</strain>
    </source>
</reference>
<accession>A0A5F1ZWW4</accession>
<evidence type="ECO:0000313" key="1">
    <source>
        <dbReference type="EMBL" id="TGJ98440.1"/>
    </source>
</evidence>
<protein>
    <submittedName>
        <fullName evidence="1">Uncharacterized protein</fullName>
    </submittedName>
</protein>
<dbReference type="RefSeq" id="WP_135642326.1">
    <property type="nucleotide sequence ID" value="NZ_RQER01000011.1"/>
</dbReference>
<dbReference type="OrthoDB" id="321303at2"/>
<proteinExistence type="predicted"/>
<keyword evidence="3" id="KW-1185">Reference proteome</keyword>
<dbReference type="AlphaFoldDB" id="A0A5F1ZWW4"/>
<comment type="caution">
    <text evidence="1">The sequence shown here is derived from an EMBL/GenBank/DDBJ whole genome shotgun (WGS) entry which is preliminary data.</text>
</comment>
<sequence>MHRENRVTFLAVVGAILYILTNCQVVDQSNQREFADNEVKFHSVTGNAIKAYAKNDKQTKKPWKVRLVALGMIPSFDQDVSEEAFESKLKVIYVDKPELKNLSNVLKANKGETQAAPPIQPPEFSAFLGLDAFNLEKLATTATNSSKQKKLPFSFSGKDGEEGELIVYLFFQNIPPAFSRAGIVPDSTKGHRILDSSIRVSLFLKESGSKLESFRCQKRILTEYPSDWLLTDWLLSKGSTVDSLVIGKGLPIRKNEIKIGQETYSVEAVLSECFQGLAKEI</sequence>
<evidence type="ECO:0000313" key="2">
    <source>
        <dbReference type="EMBL" id="TGL43355.1"/>
    </source>
</evidence>
<evidence type="ECO:0000313" key="4">
    <source>
        <dbReference type="Proteomes" id="UP000297946"/>
    </source>
</evidence>
<dbReference type="Proteomes" id="UP000297946">
    <property type="component" value="Unassembled WGS sequence"/>
</dbReference>
<evidence type="ECO:0000313" key="3">
    <source>
        <dbReference type="Proteomes" id="UP000297273"/>
    </source>
</evidence>
<dbReference type="Proteomes" id="UP000297273">
    <property type="component" value="Unassembled WGS sequence"/>
</dbReference>
<gene>
    <name evidence="1" type="ORF">EHO57_17725</name>
    <name evidence="2" type="ORF">EHQ53_01585</name>
</gene>
<organism evidence="1 4">
    <name type="scientific">Leptospira langatensis</name>
    <dbReference type="NCBI Taxonomy" id="2484983"/>
    <lineage>
        <taxon>Bacteria</taxon>
        <taxon>Pseudomonadati</taxon>
        <taxon>Spirochaetota</taxon>
        <taxon>Spirochaetia</taxon>
        <taxon>Leptospirales</taxon>
        <taxon>Leptospiraceae</taxon>
        <taxon>Leptospira</taxon>
    </lineage>
</organism>
<name>A0A5F1ZWW4_9LEPT</name>
<reference evidence="3 4" key="2">
    <citation type="journal article" date="2019" name="PLoS Negl. Trop. Dis.">
        <title>Revisiting the worldwide diversity of Leptospira species in the environment.</title>
        <authorList>
            <person name="Vincent A.T."/>
            <person name="Schiettekatte O."/>
            <person name="Bourhy P."/>
            <person name="Veyrier F.J."/>
            <person name="Picardeau M."/>
        </authorList>
    </citation>
    <scope>NUCLEOTIDE SEQUENCE [LARGE SCALE GENOMIC DNA]</scope>
    <source>
        <strain evidence="3">201702690</strain>
        <strain evidence="1 4">SSW18</strain>
    </source>
</reference>
<dbReference type="EMBL" id="RQER01000011">
    <property type="protein sequence ID" value="TGJ98440.1"/>
    <property type="molecule type" value="Genomic_DNA"/>
</dbReference>